<name>A0A4Q0I5L6_9FIRM</name>
<dbReference type="GO" id="GO:0008168">
    <property type="term" value="F:methyltransferase activity"/>
    <property type="evidence" value="ECO:0007669"/>
    <property type="project" value="UniProtKB-KW"/>
</dbReference>
<dbReference type="RefSeq" id="WP_128706282.1">
    <property type="nucleotide sequence ID" value="NZ_RLII01000022.1"/>
</dbReference>
<evidence type="ECO:0000313" key="2">
    <source>
        <dbReference type="EMBL" id="RXE58222.1"/>
    </source>
</evidence>
<gene>
    <name evidence="2" type="ORF">EFD62_13650</name>
</gene>
<dbReference type="AlphaFoldDB" id="A0A4Q0I5L6"/>
<comment type="caution">
    <text evidence="2">The sequence shown here is derived from an EMBL/GenBank/DDBJ whole genome shotgun (WGS) entry which is preliminary data.</text>
</comment>
<accession>A0A4Q0I5L6</accession>
<dbReference type="InterPro" id="IPR016461">
    <property type="entry name" value="COMT-like"/>
</dbReference>
<dbReference type="Pfam" id="PF13649">
    <property type="entry name" value="Methyltransf_25"/>
    <property type="match status" value="1"/>
</dbReference>
<dbReference type="Gene3D" id="6.10.140.280">
    <property type="match status" value="1"/>
</dbReference>
<reference evidence="3" key="1">
    <citation type="submission" date="2018-11" db="EMBL/GenBank/DDBJ databases">
        <title>Genome sequencing of a novel mesophilic and cellulolytic organism within the genus Hungateiclostridium.</title>
        <authorList>
            <person name="Rettenmaier R."/>
            <person name="Liebl W."/>
            <person name="Zverlov V."/>
        </authorList>
    </citation>
    <scope>NUCLEOTIDE SEQUENCE [LARGE SCALE GENOMIC DNA]</scope>
    <source>
        <strain evidence="3">N2K1</strain>
    </source>
</reference>
<dbReference type="InterPro" id="IPR029063">
    <property type="entry name" value="SAM-dependent_MTases_sf"/>
</dbReference>
<proteinExistence type="predicted"/>
<evidence type="ECO:0000313" key="3">
    <source>
        <dbReference type="Proteomes" id="UP000289166"/>
    </source>
</evidence>
<dbReference type="PROSITE" id="PS51683">
    <property type="entry name" value="SAM_OMT_II"/>
    <property type="match status" value="1"/>
</dbReference>
<dbReference type="GO" id="GO:0032259">
    <property type="term" value="P:methylation"/>
    <property type="evidence" value="ECO:0007669"/>
    <property type="project" value="UniProtKB-KW"/>
</dbReference>
<keyword evidence="2" id="KW-0808">Transferase</keyword>
<dbReference type="Proteomes" id="UP000289166">
    <property type="component" value="Unassembled WGS sequence"/>
</dbReference>
<dbReference type="SUPFAM" id="SSF53335">
    <property type="entry name" value="S-adenosyl-L-methionine-dependent methyltransferases"/>
    <property type="match status" value="1"/>
</dbReference>
<organism evidence="2 3">
    <name type="scientific">Acetivibrio mesophilus</name>
    <dbReference type="NCBI Taxonomy" id="2487273"/>
    <lineage>
        <taxon>Bacteria</taxon>
        <taxon>Bacillati</taxon>
        <taxon>Bacillota</taxon>
        <taxon>Clostridia</taxon>
        <taxon>Eubacteriales</taxon>
        <taxon>Oscillospiraceae</taxon>
        <taxon>Acetivibrio</taxon>
    </lineage>
</organism>
<protein>
    <submittedName>
        <fullName evidence="2">Class I SAM-dependent methyltransferase</fullName>
    </submittedName>
</protein>
<sequence>MNQLKDKFDEISKKYDSQRKMLIPCFDEFYGICVSVADVNNNTPKILDIGAGTGLLSSFLLDRYPEARITLIDISEKMLEVAKQRFIGNENIKYVVGDYTKYNLSEEFDMVVSALSIHHLEDSDKKELFKKCYSILKPNGVFINADQVIGETPYIDSLNKKRWKESIEKSGLPREEILAAYERMKLDKEATVNQQLEWLKEIGLMDVSCIYKYYSFAVMFGRKKS</sequence>
<feature type="domain" description="Methyltransferase" evidence="1">
    <location>
        <begin position="46"/>
        <end position="140"/>
    </location>
</feature>
<dbReference type="PANTHER" id="PTHR43591">
    <property type="entry name" value="METHYLTRANSFERASE"/>
    <property type="match status" value="1"/>
</dbReference>
<dbReference type="OrthoDB" id="7365827at2"/>
<keyword evidence="2" id="KW-0489">Methyltransferase</keyword>
<dbReference type="EMBL" id="RLII01000022">
    <property type="protein sequence ID" value="RXE58222.1"/>
    <property type="molecule type" value="Genomic_DNA"/>
</dbReference>
<evidence type="ECO:0000259" key="1">
    <source>
        <dbReference type="Pfam" id="PF13649"/>
    </source>
</evidence>
<dbReference type="Gene3D" id="3.40.50.150">
    <property type="entry name" value="Vaccinia Virus protein VP39"/>
    <property type="match status" value="1"/>
</dbReference>
<dbReference type="InterPro" id="IPR041698">
    <property type="entry name" value="Methyltransf_25"/>
</dbReference>
<dbReference type="CDD" id="cd02440">
    <property type="entry name" value="AdoMet_MTases"/>
    <property type="match status" value="1"/>
</dbReference>
<keyword evidence="3" id="KW-1185">Reference proteome</keyword>